<evidence type="ECO:0000313" key="2">
    <source>
        <dbReference type="EMBL" id="GJE85272.1"/>
    </source>
</evidence>
<name>A0A9P3L921_9APHY</name>
<feature type="region of interest" description="Disordered" evidence="1">
    <location>
        <begin position="24"/>
        <end position="47"/>
    </location>
</feature>
<protein>
    <submittedName>
        <fullName evidence="2">Uncharacterized protein</fullName>
    </submittedName>
</protein>
<comment type="caution">
    <text evidence="2">The sequence shown here is derived from an EMBL/GenBank/DDBJ whole genome shotgun (WGS) entry which is preliminary data.</text>
</comment>
<reference evidence="2 3" key="1">
    <citation type="submission" date="2021-08" db="EMBL/GenBank/DDBJ databases">
        <title>Draft Genome Sequence of Phanerochaete sordida strain YK-624.</title>
        <authorList>
            <person name="Mori T."/>
            <person name="Dohra H."/>
            <person name="Suzuki T."/>
            <person name="Kawagishi H."/>
            <person name="Hirai H."/>
        </authorList>
    </citation>
    <scope>NUCLEOTIDE SEQUENCE [LARGE SCALE GENOMIC DNA]</scope>
    <source>
        <strain evidence="2 3">YK-624</strain>
    </source>
</reference>
<gene>
    <name evidence="2" type="ORF">PsYK624_013510</name>
</gene>
<accession>A0A9P3L921</accession>
<dbReference type="EMBL" id="BPQB01000002">
    <property type="protein sequence ID" value="GJE85272.1"/>
    <property type="molecule type" value="Genomic_DNA"/>
</dbReference>
<keyword evidence="3" id="KW-1185">Reference proteome</keyword>
<evidence type="ECO:0000313" key="3">
    <source>
        <dbReference type="Proteomes" id="UP000703269"/>
    </source>
</evidence>
<dbReference type="AlphaFoldDB" id="A0A9P3L921"/>
<organism evidence="2 3">
    <name type="scientific">Phanerochaete sordida</name>
    <dbReference type="NCBI Taxonomy" id="48140"/>
    <lineage>
        <taxon>Eukaryota</taxon>
        <taxon>Fungi</taxon>
        <taxon>Dikarya</taxon>
        <taxon>Basidiomycota</taxon>
        <taxon>Agaricomycotina</taxon>
        <taxon>Agaricomycetes</taxon>
        <taxon>Polyporales</taxon>
        <taxon>Phanerochaetaceae</taxon>
        <taxon>Phanerochaete</taxon>
    </lineage>
</organism>
<sequence>MTSVFSSATVSLFVAATGSPRANPIMSQANGSPRLARQGVPSSTTALQGVSDRIGALDCPVAAIRRGQPWRRSHTNVALHRRRVVCAKLKVAAMGSLGGVTRAQS</sequence>
<evidence type="ECO:0000256" key="1">
    <source>
        <dbReference type="SAM" id="MobiDB-lite"/>
    </source>
</evidence>
<dbReference type="Proteomes" id="UP000703269">
    <property type="component" value="Unassembled WGS sequence"/>
</dbReference>
<proteinExistence type="predicted"/>